<dbReference type="Pfam" id="PF00571">
    <property type="entry name" value="CBS"/>
    <property type="match status" value="1"/>
</dbReference>
<keyword evidence="1" id="KW-0813">Transport</keyword>
<keyword evidence="2" id="KW-0547">Nucleotide-binding</keyword>
<dbReference type="OrthoDB" id="9802264at2"/>
<feature type="domain" description="ABC transporter" evidence="8">
    <location>
        <begin position="13"/>
        <end position="254"/>
    </location>
</feature>
<evidence type="ECO:0000256" key="5">
    <source>
        <dbReference type="ARBA" id="ARBA00063934"/>
    </source>
</evidence>
<keyword evidence="10" id="KW-1185">Reference proteome</keyword>
<organism evidence="9 10">
    <name type="scientific">Paenibacillus beijingensis</name>
    <dbReference type="NCBI Taxonomy" id="1126833"/>
    <lineage>
        <taxon>Bacteria</taxon>
        <taxon>Bacillati</taxon>
        <taxon>Bacillota</taxon>
        <taxon>Bacilli</taxon>
        <taxon>Bacillales</taxon>
        <taxon>Paenibacillaceae</taxon>
        <taxon>Paenibacillus</taxon>
    </lineage>
</organism>
<comment type="subunit">
    <text evidence="5">The complex is composed of two ATP-binding proteins (OpuCA), two transmembrane proteins (OpuCB and OpuCD) and a solute-binding protein (OpuCC).</text>
</comment>
<dbReference type="PROSITE" id="PS00211">
    <property type="entry name" value="ABC_TRANSPORTER_1"/>
    <property type="match status" value="1"/>
</dbReference>
<accession>A0A0D5NRF4</accession>
<dbReference type="FunFam" id="3.40.50.300:FF:000425">
    <property type="entry name" value="Probable ABC transporter, ATP-binding subunit"/>
    <property type="match status" value="1"/>
</dbReference>
<dbReference type="InterPro" id="IPR003439">
    <property type="entry name" value="ABC_transporter-like_ATP-bd"/>
</dbReference>
<dbReference type="EC" id="7.6.2.9" evidence="6"/>
<dbReference type="PANTHER" id="PTHR43869:SF1">
    <property type="entry name" value="GLYCINE BETAINE_PROLINE BETAINE TRANSPORT SYSTEM ATP-BINDING PROTEIN PROV"/>
    <property type="match status" value="1"/>
</dbReference>
<proteinExistence type="predicted"/>
<dbReference type="InterPro" id="IPR000644">
    <property type="entry name" value="CBS_dom"/>
</dbReference>
<dbReference type="InterPro" id="IPR051921">
    <property type="entry name" value="ABC_osmolyte_uptake_ATP-bind"/>
</dbReference>
<dbReference type="CDD" id="cd03294">
    <property type="entry name" value="ABC_Pro_Gly_Betaine"/>
    <property type="match status" value="1"/>
</dbReference>
<dbReference type="PATRIC" id="fig|1126833.4.peg.1624"/>
<dbReference type="GO" id="GO:0015418">
    <property type="term" value="F:ABC-type quaternary ammonium compound transporting activity"/>
    <property type="evidence" value="ECO:0007669"/>
    <property type="project" value="UniProtKB-EC"/>
</dbReference>
<reference evidence="10" key="2">
    <citation type="submission" date="2015-03" db="EMBL/GenBank/DDBJ databases">
        <title>Genome sequence of Paenibacillus beijingensis strain DSM 24997T.</title>
        <authorList>
            <person name="Kwak Y."/>
            <person name="Shin J.-H."/>
        </authorList>
    </citation>
    <scope>NUCLEOTIDE SEQUENCE [LARGE SCALE GENOMIC DNA]</scope>
    <source>
        <strain evidence="10">DSM 24997</strain>
    </source>
</reference>
<sequence>MTFGRHSKQALDMRAAGKSKSEIEQLTNTTVAIHDASFEVKQGETFVLIGLSGSGKSTLLRCLNGLIHPTQGSVFLNRENIATMSNKQLQEVRRNKIGMVFQNVGLLPNRSVLDNVTFGLEIQGVGLKERTKKGEAALEMVNLQGQGHKKIDQLSGGMQQRVGLARALATGQEVLLMDEPFSALDPLIRREMQKLFLEIQNEVHKTVIFVTHDLDEAFRLGHRAAVMKDGKIIQIGTAEDFISEPATDYIRQLVQDIDYSKVRKAECAMIEVKNNTYKQESPVHRVSRDCPLRDVLPLIAENNGPIAVVNGEDQLEGIITVESIISSLTGSAKQAYSEEDYLNPKYRKEMV</sequence>
<dbReference type="EMBL" id="CP011058">
    <property type="protein sequence ID" value="AJY77582.1"/>
    <property type="molecule type" value="Genomic_DNA"/>
</dbReference>
<dbReference type="PANTHER" id="PTHR43869">
    <property type="entry name" value="GLYCINE BETAINE/PROLINE BETAINE TRANSPORT SYSTEM ATP-BINDING PROTEIN PROV"/>
    <property type="match status" value="1"/>
</dbReference>
<reference evidence="9 10" key="1">
    <citation type="journal article" date="2015" name="J. Biotechnol.">
        <title>Complete genome sequence of Paenibacillus beijingensis 7188(T) (=DSM 24997(T)), a novel rhizobacterium from jujube garden soil.</title>
        <authorList>
            <person name="Kwak Y."/>
            <person name="Shin J.H."/>
        </authorList>
    </citation>
    <scope>NUCLEOTIDE SEQUENCE [LARGE SCALE GENOMIC DNA]</scope>
    <source>
        <strain evidence="9 10">DSM 24997</strain>
    </source>
</reference>
<evidence type="ECO:0000313" key="9">
    <source>
        <dbReference type="EMBL" id="AJY77582.1"/>
    </source>
</evidence>
<protein>
    <recommendedName>
        <fullName evidence="7">Carnitine transport ATP-binding protein OpuCA</fullName>
        <ecNumber evidence="6">7.6.2.9</ecNumber>
    </recommendedName>
</protein>
<evidence type="ECO:0000256" key="2">
    <source>
        <dbReference type="ARBA" id="ARBA00022741"/>
    </source>
</evidence>
<dbReference type="SUPFAM" id="SSF52540">
    <property type="entry name" value="P-loop containing nucleoside triphosphate hydrolases"/>
    <property type="match status" value="1"/>
</dbReference>
<evidence type="ECO:0000256" key="7">
    <source>
        <dbReference type="ARBA" id="ARBA00070305"/>
    </source>
</evidence>
<dbReference type="InterPro" id="IPR027417">
    <property type="entry name" value="P-loop_NTPase"/>
</dbReference>
<dbReference type="Pfam" id="PF00005">
    <property type="entry name" value="ABC_tran"/>
    <property type="match status" value="1"/>
</dbReference>
<gene>
    <name evidence="9" type="ORF">VN24_07400</name>
</gene>
<dbReference type="PROSITE" id="PS50893">
    <property type="entry name" value="ABC_TRANSPORTER_2"/>
    <property type="match status" value="1"/>
</dbReference>
<dbReference type="AlphaFoldDB" id="A0A0D5NRF4"/>
<dbReference type="GO" id="GO:0005524">
    <property type="term" value="F:ATP binding"/>
    <property type="evidence" value="ECO:0007669"/>
    <property type="project" value="UniProtKB-KW"/>
</dbReference>
<evidence type="ECO:0000313" key="10">
    <source>
        <dbReference type="Proteomes" id="UP000032633"/>
    </source>
</evidence>
<keyword evidence="3 9" id="KW-0067">ATP-binding</keyword>
<dbReference type="InterPro" id="IPR046342">
    <property type="entry name" value="CBS_dom_sf"/>
</dbReference>
<name>A0A0D5NRF4_9BACL</name>
<evidence type="ECO:0000256" key="3">
    <source>
        <dbReference type="ARBA" id="ARBA00022840"/>
    </source>
</evidence>
<dbReference type="Gene3D" id="3.40.50.300">
    <property type="entry name" value="P-loop containing nucleotide triphosphate hydrolases"/>
    <property type="match status" value="1"/>
</dbReference>
<dbReference type="SMART" id="SM00382">
    <property type="entry name" value="AAA"/>
    <property type="match status" value="1"/>
</dbReference>
<dbReference type="KEGG" id="pbj:VN24_07400"/>
<dbReference type="InterPro" id="IPR017871">
    <property type="entry name" value="ABC_transporter-like_CS"/>
</dbReference>
<dbReference type="GO" id="GO:0016887">
    <property type="term" value="F:ATP hydrolysis activity"/>
    <property type="evidence" value="ECO:0007669"/>
    <property type="project" value="InterPro"/>
</dbReference>
<comment type="catalytic activity">
    <reaction evidence="4">
        <text>a quaternary ammonium(out) + ATP + H2O = a quaternary ammonium(in) + ADP + phosphate + H(+)</text>
        <dbReference type="Rhea" id="RHEA:11036"/>
        <dbReference type="ChEBI" id="CHEBI:15377"/>
        <dbReference type="ChEBI" id="CHEBI:15378"/>
        <dbReference type="ChEBI" id="CHEBI:30616"/>
        <dbReference type="ChEBI" id="CHEBI:35267"/>
        <dbReference type="ChEBI" id="CHEBI:43474"/>
        <dbReference type="ChEBI" id="CHEBI:456216"/>
        <dbReference type="EC" id="7.6.2.9"/>
    </reaction>
</comment>
<dbReference type="InterPro" id="IPR003593">
    <property type="entry name" value="AAA+_ATPase"/>
</dbReference>
<evidence type="ECO:0000259" key="8">
    <source>
        <dbReference type="PROSITE" id="PS50893"/>
    </source>
</evidence>
<dbReference type="SUPFAM" id="SSF54631">
    <property type="entry name" value="CBS-domain pair"/>
    <property type="match status" value="1"/>
</dbReference>
<dbReference type="STRING" id="1126833.VN24_07400"/>
<evidence type="ECO:0000256" key="6">
    <source>
        <dbReference type="ARBA" id="ARBA00066388"/>
    </source>
</evidence>
<evidence type="ECO:0000256" key="4">
    <source>
        <dbReference type="ARBA" id="ARBA00052482"/>
    </source>
</evidence>
<dbReference type="HOGENOM" id="CLU_000604_2_2_9"/>
<evidence type="ECO:0000256" key="1">
    <source>
        <dbReference type="ARBA" id="ARBA00022448"/>
    </source>
</evidence>
<dbReference type="Proteomes" id="UP000032633">
    <property type="component" value="Chromosome"/>
</dbReference>